<name>S9X7Y2_SCHCR</name>
<dbReference type="Pfam" id="PF12658">
    <property type="entry name" value="Ten1"/>
    <property type="match status" value="1"/>
</dbReference>
<dbReference type="GO" id="GO:0043047">
    <property type="term" value="F:single-stranded telomeric DNA binding"/>
    <property type="evidence" value="ECO:0007669"/>
    <property type="project" value="InterPro"/>
</dbReference>
<dbReference type="GeneID" id="25037612"/>
<dbReference type="Gene3D" id="2.40.50.140">
    <property type="entry name" value="Nucleic acid-binding proteins"/>
    <property type="match status" value="1"/>
</dbReference>
<dbReference type="Proteomes" id="UP000015464">
    <property type="component" value="Unassembled WGS sequence"/>
</dbReference>
<dbReference type="OMA" id="HEWLNIV"/>
<evidence type="ECO:0000313" key="1">
    <source>
        <dbReference type="EMBL" id="EPY49821.1"/>
    </source>
</evidence>
<proteinExistence type="predicted"/>
<dbReference type="EMBL" id="KE546994">
    <property type="protein sequence ID" value="EPY49821.1"/>
    <property type="molecule type" value="Genomic_DNA"/>
</dbReference>
<protein>
    <submittedName>
        <fullName evidence="1">Nuclear telomere cap complex subunit Ten1</fullName>
    </submittedName>
</protein>
<dbReference type="HOGENOM" id="CLU_2198510_0_0_1"/>
<sequence length="108" mass="12249">MDGTRLVFINQLQDCPAGKKVRFLGYVTAYDDGILCLQDGLSMVECDLTAVLANVKIQPREWLDIVGRKCSDGKIDVLLVRSVVGIDLPKYRKTLQWRQEFASEWDSL</sequence>
<dbReference type="GO" id="GO:1990879">
    <property type="term" value="C:CST complex"/>
    <property type="evidence" value="ECO:0007669"/>
    <property type="project" value="EnsemblFungi"/>
</dbReference>
<dbReference type="RefSeq" id="XP_013025162.1">
    <property type="nucleotide sequence ID" value="XM_013169708.1"/>
</dbReference>
<keyword evidence="2" id="KW-1185">Reference proteome</keyword>
<reference evidence="1 2" key="1">
    <citation type="journal article" date="2011" name="Science">
        <title>Comparative functional genomics of the fission yeasts.</title>
        <authorList>
            <person name="Rhind N."/>
            <person name="Chen Z."/>
            <person name="Yassour M."/>
            <person name="Thompson D.A."/>
            <person name="Haas B.J."/>
            <person name="Habib N."/>
            <person name="Wapinski I."/>
            <person name="Roy S."/>
            <person name="Lin M.F."/>
            <person name="Heiman D.I."/>
            <person name="Young S.K."/>
            <person name="Furuya K."/>
            <person name="Guo Y."/>
            <person name="Pidoux A."/>
            <person name="Chen H.M."/>
            <person name="Robbertse B."/>
            <person name="Goldberg J.M."/>
            <person name="Aoki K."/>
            <person name="Bayne E.H."/>
            <person name="Berlin A.M."/>
            <person name="Desjardins C.A."/>
            <person name="Dobbs E."/>
            <person name="Dukaj L."/>
            <person name="Fan L."/>
            <person name="FitzGerald M.G."/>
            <person name="French C."/>
            <person name="Gujja S."/>
            <person name="Hansen K."/>
            <person name="Keifenheim D."/>
            <person name="Levin J.Z."/>
            <person name="Mosher R.A."/>
            <person name="Mueller C.A."/>
            <person name="Pfiffner J."/>
            <person name="Priest M."/>
            <person name="Russ C."/>
            <person name="Smialowska A."/>
            <person name="Swoboda P."/>
            <person name="Sykes S.M."/>
            <person name="Vaughn M."/>
            <person name="Vengrova S."/>
            <person name="Yoder R."/>
            <person name="Zeng Q."/>
            <person name="Allshire R."/>
            <person name="Baulcombe D."/>
            <person name="Birren B.W."/>
            <person name="Brown W."/>
            <person name="Ekwall K."/>
            <person name="Kellis M."/>
            <person name="Leatherwood J."/>
            <person name="Levin H."/>
            <person name="Margalit H."/>
            <person name="Martienssen R."/>
            <person name="Nieduszynski C.A."/>
            <person name="Spatafora J.W."/>
            <person name="Friedman N."/>
            <person name="Dalgaard J.Z."/>
            <person name="Baumann P."/>
            <person name="Niki H."/>
            <person name="Regev A."/>
            <person name="Nusbaum C."/>
        </authorList>
    </citation>
    <scope>NUCLEOTIDE SEQUENCE [LARGE SCALE GENOMIC DNA]</scope>
    <source>
        <strain evidence="2">OY26 / ATCC MYA-4695 / CBS 11777 / NBRC 106824 / NRRL Y48691</strain>
    </source>
</reference>
<dbReference type="GO" id="GO:0016233">
    <property type="term" value="P:telomere capping"/>
    <property type="evidence" value="ECO:0007669"/>
    <property type="project" value="EnsemblFungi"/>
</dbReference>
<organism evidence="1 2">
    <name type="scientific">Schizosaccharomyces cryophilus (strain OY26 / ATCC MYA-4695 / CBS 11777 / NBRC 106824 / NRRL Y48691)</name>
    <name type="common">Fission yeast</name>
    <dbReference type="NCBI Taxonomy" id="653667"/>
    <lineage>
        <taxon>Eukaryota</taxon>
        <taxon>Fungi</taxon>
        <taxon>Dikarya</taxon>
        <taxon>Ascomycota</taxon>
        <taxon>Taphrinomycotina</taxon>
        <taxon>Schizosaccharomycetes</taxon>
        <taxon>Schizosaccharomycetales</taxon>
        <taxon>Schizosaccharomycetaceae</taxon>
        <taxon>Schizosaccharomyces</taxon>
    </lineage>
</organism>
<gene>
    <name evidence="1" type="ORF">SPOG_03295</name>
</gene>
<evidence type="ECO:0000313" key="2">
    <source>
        <dbReference type="Proteomes" id="UP000015464"/>
    </source>
</evidence>
<dbReference type="AlphaFoldDB" id="S9X7Y2"/>
<dbReference type="InterPro" id="IPR012340">
    <property type="entry name" value="NA-bd_OB-fold"/>
</dbReference>
<dbReference type="OrthoDB" id="5275361at2759"/>
<dbReference type="InterPro" id="IPR024222">
    <property type="entry name" value="Ten1_fungal"/>
</dbReference>
<accession>S9X7Y2</accession>
<dbReference type="STRING" id="653667.S9X7Y2"/>